<dbReference type="GO" id="GO:0003755">
    <property type="term" value="F:peptidyl-prolyl cis-trans isomerase activity"/>
    <property type="evidence" value="ECO:0007669"/>
    <property type="project" value="UniProtKB-KW"/>
</dbReference>
<dbReference type="InterPro" id="IPR046357">
    <property type="entry name" value="PPIase_dom_sf"/>
</dbReference>
<proteinExistence type="inferred from homology"/>
<keyword evidence="16" id="KW-1185">Reference proteome</keyword>
<evidence type="ECO:0000256" key="3">
    <source>
        <dbReference type="ARBA" id="ARBA00022519"/>
    </source>
</evidence>
<name>A0A261TVU7_9BORD</name>
<comment type="caution">
    <text evidence="15">The sequence shown here is derived from an EMBL/GenBank/DDBJ whole genome shotgun (WGS) entry which is preliminary data.</text>
</comment>
<evidence type="ECO:0000256" key="4">
    <source>
        <dbReference type="ARBA" id="ARBA00022692"/>
    </source>
</evidence>
<dbReference type="Pfam" id="PF13624">
    <property type="entry name" value="SurA_N_3"/>
    <property type="match status" value="1"/>
</dbReference>
<keyword evidence="3" id="KW-0997">Cell inner membrane</keyword>
<keyword evidence="6 13" id="KW-0472">Membrane</keyword>
<keyword evidence="7" id="KW-0143">Chaperone</keyword>
<evidence type="ECO:0000313" key="15">
    <source>
        <dbReference type="EMBL" id="OZI53814.1"/>
    </source>
</evidence>
<evidence type="ECO:0000256" key="1">
    <source>
        <dbReference type="ARBA" id="ARBA00004382"/>
    </source>
</evidence>
<evidence type="ECO:0000256" key="5">
    <source>
        <dbReference type="ARBA" id="ARBA00022989"/>
    </source>
</evidence>
<evidence type="ECO:0000256" key="2">
    <source>
        <dbReference type="ARBA" id="ARBA00022475"/>
    </source>
</evidence>
<dbReference type="Proteomes" id="UP000216913">
    <property type="component" value="Unassembled WGS sequence"/>
</dbReference>
<dbReference type="PROSITE" id="PS50198">
    <property type="entry name" value="PPIC_PPIASE_2"/>
    <property type="match status" value="1"/>
</dbReference>
<dbReference type="SUPFAM" id="SSF54534">
    <property type="entry name" value="FKBP-like"/>
    <property type="match status" value="1"/>
</dbReference>
<evidence type="ECO:0000259" key="14">
    <source>
        <dbReference type="PROSITE" id="PS50198"/>
    </source>
</evidence>
<dbReference type="GO" id="GO:0005886">
    <property type="term" value="C:plasma membrane"/>
    <property type="evidence" value="ECO:0007669"/>
    <property type="project" value="UniProtKB-SubCell"/>
</dbReference>
<accession>A0A261TVU7</accession>
<organism evidence="15 16">
    <name type="scientific">Bordetella genomosp. 5</name>
    <dbReference type="NCBI Taxonomy" id="1395608"/>
    <lineage>
        <taxon>Bacteria</taxon>
        <taxon>Pseudomonadati</taxon>
        <taxon>Pseudomonadota</taxon>
        <taxon>Betaproteobacteria</taxon>
        <taxon>Burkholderiales</taxon>
        <taxon>Alcaligenaceae</taxon>
        <taxon>Bordetella</taxon>
    </lineage>
</organism>
<evidence type="ECO:0000256" key="13">
    <source>
        <dbReference type="SAM" id="Phobius"/>
    </source>
</evidence>
<evidence type="ECO:0000313" key="16">
    <source>
        <dbReference type="Proteomes" id="UP000216913"/>
    </source>
</evidence>
<evidence type="ECO:0000256" key="6">
    <source>
        <dbReference type="ARBA" id="ARBA00023136"/>
    </source>
</evidence>
<keyword evidence="8 12" id="KW-0413">Isomerase</keyword>
<keyword evidence="12" id="KW-0697">Rotamase</keyword>
<dbReference type="InterPro" id="IPR027304">
    <property type="entry name" value="Trigger_fact/SurA_dom_sf"/>
</dbReference>
<sequence>MFETIRNHRRWLQFILLILIVPSFGLVGMSGYDSFVSRDPELATVAGQAITRPEFDAAHRNQLEQFRQRMGAQFDPAVVDTPAMRQQLLEQLIDQRLLAQVAIDNRFSVSDATLRNTIAAIPQVQDEGRFSPERYRQVLAAQGMSPTSFENGLRRDLAVARVLEPVGTTARLPGEVVGSLQQALSQQRTLQLRVFTAEDFRSKVTVTPEDIQTWYDANQESLRVPEQVQAQYLVLDEAAATQGVQVSDADVTAYYEQNKNRFGTPEQRRASHILIQVPSGANEQTRKDAEAKAKTIAAEAAANPAGFAELAKKESQDAGSAATGGDLGWISGNAVPAELIKAVAGLAKDQVSDVVRSPYGYHILKLTDLKEGQAKPLAEVREQITTEIRRQIAATRFAEMATKMNTLVYDTRDNLQPTADALGLKLRSAAGITRTGLLSAEQAGPGAAATSADAQLLDNPRVRQVLFSPEVLRDKLNSGVITLSPDTMVAVRVAQVTPSQIPPLDKVRDAIRARLTDERAAAAAKEAGEAALKAAQAAPQTVPEGFGEAMTVSRQAPLNLPRPVLDLVMRQPAGSLPAYGGAAVGVDYVVVRVEKIEPGTAPEQDRDMLARQLSGAWGEAEDQAVLKMLREAYKVQTLPGANDAIKGEATAEG</sequence>
<evidence type="ECO:0000256" key="12">
    <source>
        <dbReference type="PROSITE-ProRule" id="PRU00278"/>
    </source>
</evidence>
<dbReference type="InterPro" id="IPR052029">
    <property type="entry name" value="PpiD_chaperone"/>
</dbReference>
<keyword evidence="4 13" id="KW-0812">Transmembrane</keyword>
<dbReference type="Gene3D" id="1.10.4030.10">
    <property type="entry name" value="Porin chaperone SurA, peptide-binding domain"/>
    <property type="match status" value="1"/>
</dbReference>
<dbReference type="InterPro" id="IPR023058">
    <property type="entry name" value="PPIase_PpiC_CS"/>
</dbReference>
<reference evidence="15 16" key="1">
    <citation type="submission" date="2017-05" db="EMBL/GenBank/DDBJ databases">
        <title>Complete and WGS of Bordetella genogroups.</title>
        <authorList>
            <person name="Spilker T."/>
            <person name="LiPuma J."/>
        </authorList>
    </citation>
    <scope>NUCLEOTIDE SEQUENCE [LARGE SCALE GENOMIC DNA]</scope>
    <source>
        <strain evidence="15 16">AU10456</strain>
    </source>
</reference>
<evidence type="ECO:0000256" key="8">
    <source>
        <dbReference type="ARBA" id="ARBA00023235"/>
    </source>
</evidence>
<gene>
    <name evidence="15" type="ORF">CAL25_07625</name>
</gene>
<comment type="subcellular location">
    <subcellularLocation>
        <location evidence="1">Cell inner membrane</location>
        <topology evidence="1">Single-pass type II membrane protein</topology>
        <orientation evidence="1">Periplasmic side</orientation>
    </subcellularLocation>
</comment>
<keyword evidence="5 13" id="KW-1133">Transmembrane helix</keyword>
<dbReference type="PANTHER" id="PTHR47529">
    <property type="entry name" value="PEPTIDYL-PROLYL CIS-TRANS ISOMERASE D"/>
    <property type="match status" value="1"/>
</dbReference>
<dbReference type="RefSeq" id="WP_094799318.1">
    <property type="nucleotide sequence ID" value="NZ_NEVP01000004.1"/>
</dbReference>
<comment type="similarity">
    <text evidence="9">Belongs to the PpiD chaperone family.</text>
</comment>
<feature type="domain" description="PpiC" evidence="14">
    <location>
        <begin position="265"/>
        <end position="368"/>
    </location>
</feature>
<feature type="transmembrane region" description="Helical" evidence="13">
    <location>
        <begin position="12"/>
        <end position="32"/>
    </location>
</feature>
<dbReference type="SUPFAM" id="SSF109998">
    <property type="entry name" value="Triger factor/SurA peptide-binding domain-like"/>
    <property type="match status" value="1"/>
</dbReference>
<protein>
    <recommendedName>
        <fullName evidence="10">Periplasmic chaperone PpiD</fullName>
    </recommendedName>
    <alternativeName>
        <fullName evidence="11">Periplasmic folding chaperone</fullName>
    </alternativeName>
</protein>
<dbReference type="InterPro" id="IPR000297">
    <property type="entry name" value="PPIase_PpiC"/>
</dbReference>
<keyword evidence="2" id="KW-1003">Cell membrane</keyword>
<evidence type="ECO:0000256" key="7">
    <source>
        <dbReference type="ARBA" id="ARBA00023186"/>
    </source>
</evidence>
<dbReference type="OrthoDB" id="9812372at2"/>
<dbReference type="PANTHER" id="PTHR47529:SF1">
    <property type="entry name" value="PERIPLASMIC CHAPERONE PPID"/>
    <property type="match status" value="1"/>
</dbReference>
<evidence type="ECO:0000256" key="9">
    <source>
        <dbReference type="ARBA" id="ARBA00038408"/>
    </source>
</evidence>
<dbReference type="Pfam" id="PF00639">
    <property type="entry name" value="Rotamase"/>
    <property type="match status" value="1"/>
</dbReference>
<dbReference type="EMBL" id="NEVP01000004">
    <property type="protein sequence ID" value="OZI53814.1"/>
    <property type="molecule type" value="Genomic_DNA"/>
</dbReference>
<evidence type="ECO:0000256" key="10">
    <source>
        <dbReference type="ARBA" id="ARBA00040743"/>
    </source>
</evidence>
<dbReference type="Gene3D" id="3.10.50.40">
    <property type="match status" value="1"/>
</dbReference>
<dbReference type="AlphaFoldDB" id="A0A261TVU7"/>
<dbReference type="PROSITE" id="PS01096">
    <property type="entry name" value="PPIC_PPIASE_1"/>
    <property type="match status" value="1"/>
</dbReference>
<evidence type="ECO:0000256" key="11">
    <source>
        <dbReference type="ARBA" id="ARBA00042775"/>
    </source>
</evidence>